<protein>
    <recommendedName>
        <fullName evidence="4">PPPDE domain-containing protein</fullName>
    </recommendedName>
</protein>
<dbReference type="STRING" id="1246581.A0A2H9TFI9"/>
<feature type="domain" description="PPPDE" evidence="4">
    <location>
        <begin position="10"/>
        <end position="125"/>
    </location>
</feature>
<evidence type="ECO:0000256" key="2">
    <source>
        <dbReference type="ARBA" id="ARBA00022670"/>
    </source>
</evidence>
<dbReference type="GO" id="GO:0016579">
    <property type="term" value="P:protein deubiquitination"/>
    <property type="evidence" value="ECO:0007669"/>
    <property type="project" value="TreeGrafter"/>
</dbReference>
<dbReference type="Proteomes" id="UP000240830">
    <property type="component" value="Unassembled WGS sequence"/>
</dbReference>
<comment type="caution">
    <text evidence="5">The sequence shown here is derived from an EMBL/GenBank/DDBJ whole genome shotgun (WGS) entry which is preliminary data.</text>
</comment>
<proteinExistence type="inferred from homology"/>
<keyword evidence="6" id="KW-1185">Reference proteome</keyword>
<gene>
    <name evidence="5" type="ORF">PSACC_03671</name>
</gene>
<dbReference type="Pfam" id="PF05903">
    <property type="entry name" value="Peptidase_C97"/>
    <property type="match status" value="1"/>
</dbReference>
<dbReference type="PANTHER" id="PTHR12378:SF80">
    <property type="entry name" value="IP06716P-RELATED"/>
    <property type="match status" value="1"/>
</dbReference>
<dbReference type="OrthoDB" id="412286at2759"/>
<dbReference type="PANTHER" id="PTHR12378">
    <property type="entry name" value="DESUMOYLATING ISOPEPTIDASE"/>
    <property type="match status" value="1"/>
</dbReference>
<keyword evidence="2" id="KW-0645">Protease</keyword>
<dbReference type="InterPro" id="IPR008580">
    <property type="entry name" value="PPPDE_dom"/>
</dbReference>
<reference evidence="5 6" key="1">
    <citation type="submission" date="2016-10" db="EMBL/GenBank/DDBJ databases">
        <title>The genome of Paramicrosporidium saccamoebae is the missing link in understanding Cryptomycota and Microsporidia evolution.</title>
        <authorList>
            <person name="Quandt C.A."/>
            <person name="Beaudet D."/>
            <person name="Corsaro D."/>
            <person name="Michel R."/>
            <person name="Corradi N."/>
            <person name="James T."/>
        </authorList>
    </citation>
    <scope>NUCLEOTIDE SEQUENCE [LARGE SCALE GENOMIC DNA]</scope>
    <source>
        <strain evidence="5 6">KSL3</strain>
    </source>
</reference>
<dbReference type="SMART" id="SM01179">
    <property type="entry name" value="DUF862"/>
    <property type="match status" value="1"/>
</dbReference>
<evidence type="ECO:0000313" key="5">
    <source>
        <dbReference type="EMBL" id="PJF16491.1"/>
    </source>
</evidence>
<dbReference type="Gene3D" id="3.90.1720.30">
    <property type="entry name" value="PPPDE domains"/>
    <property type="match status" value="1"/>
</dbReference>
<evidence type="ECO:0000259" key="4">
    <source>
        <dbReference type="SMART" id="SM01179"/>
    </source>
</evidence>
<comment type="similarity">
    <text evidence="1">Belongs to the DeSI family.</text>
</comment>
<evidence type="ECO:0000256" key="1">
    <source>
        <dbReference type="ARBA" id="ARBA00008140"/>
    </source>
</evidence>
<dbReference type="AlphaFoldDB" id="A0A2H9TFI9"/>
<name>A0A2H9TFI9_9FUNG</name>
<evidence type="ECO:0000313" key="6">
    <source>
        <dbReference type="Proteomes" id="UP000240830"/>
    </source>
</evidence>
<feature type="non-terminal residue" evidence="5">
    <location>
        <position position="135"/>
    </location>
</feature>
<dbReference type="GO" id="GO:0101005">
    <property type="term" value="F:deubiquitinase activity"/>
    <property type="evidence" value="ECO:0007669"/>
    <property type="project" value="TreeGrafter"/>
</dbReference>
<dbReference type="GO" id="GO:0006508">
    <property type="term" value="P:proteolysis"/>
    <property type="evidence" value="ECO:0007669"/>
    <property type="project" value="UniProtKB-KW"/>
</dbReference>
<sequence>MPAESPSDPSTAKSPHNKFTYPFGFGIFHSGVEVYGTGNQFGHIQIYKSLPLAAMNRIKVAFFKFRQTPRFPVPHYARYNVDRNCNHFSNDFAIQISGRAIPKWVNRLANMGKMLPCLVVPESDWIPAAPNIPQN</sequence>
<dbReference type="InterPro" id="IPR042266">
    <property type="entry name" value="PPPDE_sf"/>
</dbReference>
<organism evidence="5 6">
    <name type="scientific">Paramicrosporidium saccamoebae</name>
    <dbReference type="NCBI Taxonomy" id="1246581"/>
    <lineage>
        <taxon>Eukaryota</taxon>
        <taxon>Fungi</taxon>
        <taxon>Fungi incertae sedis</taxon>
        <taxon>Cryptomycota</taxon>
        <taxon>Cryptomycota incertae sedis</taxon>
        <taxon>Paramicrosporidium</taxon>
    </lineage>
</organism>
<dbReference type="EMBL" id="MTSL01000219">
    <property type="protein sequence ID" value="PJF16491.1"/>
    <property type="molecule type" value="Genomic_DNA"/>
</dbReference>
<accession>A0A2H9TFI9</accession>
<evidence type="ECO:0000256" key="3">
    <source>
        <dbReference type="ARBA" id="ARBA00022801"/>
    </source>
</evidence>
<keyword evidence="3" id="KW-0378">Hydrolase</keyword>